<dbReference type="EMBL" id="JAQIZT010000006">
    <property type="protein sequence ID" value="KAJ6995355.1"/>
    <property type="molecule type" value="Genomic_DNA"/>
</dbReference>
<dbReference type="AlphaFoldDB" id="A0AAD6W170"/>
<reference evidence="1" key="1">
    <citation type="journal article" date="2023" name="Mol. Ecol. Resour.">
        <title>Chromosome-level genome assembly of a triploid poplar Populus alba 'Berolinensis'.</title>
        <authorList>
            <person name="Chen S."/>
            <person name="Yu Y."/>
            <person name="Wang X."/>
            <person name="Wang S."/>
            <person name="Zhang T."/>
            <person name="Zhou Y."/>
            <person name="He R."/>
            <person name="Meng N."/>
            <person name="Wang Y."/>
            <person name="Liu W."/>
            <person name="Liu Z."/>
            <person name="Liu J."/>
            <person name="Guo Q."/>
            <person name="Huang H."/>
            <person name="Sederoff R.R."/>
            <person name="Wang G."/>
            <person name="Qu G."/>
            <person name="Chen S."/>
        </authorList>
    </citation>
    <scope>NUCLEOTIDE SEQUENCE</scope>
    <source>
        <strain evidence="1">SC-2020</strain>
    </source>
</reference>
<comment type="caution">
    <text evidence="1">The sequence shown here is derived from an EMBL/GenBank/DDBJ whole genome shotgun (WGS) entry which is preliminary data.</text>
</comment>
<proteinExistence type="predicted"/>
<protein>
    <submittedName>
        <fullName evidence="1">Uncharacterized protein</fullName>
    </submittedName>
</protein>
<sequence length="55" mass="6336">MYMLCTRPIFNSDICFDRILEQGKASLFSREGMRQLQCLMLICTCRLPSIVCQAS</sequence>
<evidence type="ECO:0000313" key="2">
    <source>
        <dbReference type="Proteomes" id="UP001164929"/>
    </source>
</evidence>
<accession>A0AAD6W170</accession>
<keyword evidence="2" id="KW-1185">Reference proteome</keyword>
<organism evidence="1 2">
    <name type="scientific">Populus alba x Populus x berolinensis</name>
    <dbReference type="NCBI Taxonomy" id="444605"/>
    <lineage>
        <taxon>Eukaryota</taxon>
        <taxon>Viridiplantae</taxon>
        <taxon>Streptophyta</taxon>
        <taxon>Embryophyta</taxon>
        <taxon>Tracheophyta</taxon>
        <taxon>Spermatophyta</taxon>
        <taxon>Magnoliopsida</taxon>
        <taxon>eudicotyledons</taxon>
        <taxon>Gunneridae</taxon>
        <taxon>Pentapetalae</taxon>
        <taxon>rosids</taxon>
        <taxon>fabids</taxon>
        <taxon>Malpighiales</taxon>
        <taxon>Salicaceae</taxon>
        <taxon>Saliceae</taxon>
        <taxon>Populus</taxon>
    </lineage>
</organism>
<gene>
    <name evidence="1" type="ORF">NC653_017974</name>
</gene>
<name>A0AAD6W170_9ROSI</name>
<evidence type="ECO:0000313" key="1">
    <source>
        <dbReference type="EMBL" id="KAJ6995355.1"/>
    </source>
</evidence>
<dbReference type="Proteomes" id="UP001164929">
    <property type="component" value="Chromosome 6"/>
</dbReference>